<comment type="caution">
    <text evidence="5">The sequence shown here is derived from an EMBL/GenBank/DDBJ whole genome shotgun (WGS) entry which is preliminary data.</text>
</comment>
<dbReference type="GO" id="GO:0019164">
    <property type="term" value="F:pyruvate synthase activity"/>
    <property type="evidence" value="ECO:0007669"/>
    <property type="project" value="UniProtKB-EC"/>
</dbReference>
<name>A0A7J3XXC0_9CREN</name>
<dbReference type="InterPro" id="IPR011894">
    <property type="entry name" value="PorC_KorC"/>
</dbReference>
<feature type="domain" description="Pyruvate/ketoisovalerate oxidoreductase catalytic" evidence="4">
    <location>
        <begin position="11"/>
        <end position="180"/>
    </location>
</feature>
<dbReference type="InterPro" id="IPR019752">
    <property type="entry name" value="Pyrv/ketoisovalerate_OxRed_cat"/>
</dbReference>
<evidence type="ECO:0000256" key="3">
    <source>
        <dbReference type="ARBA" id="ARBA00049357"/>
    </source>
</evidence>
<evidence type="ECO:0000256" key="2">
    <source>
        <dbReference type="ARBA" id="ARBA00023002"/>
    </source>
</evidence>
<protein>
    <recommendedName>
        <fullName evidence="1">pyruvate synthase</fullName>
        <ecNumber evidence="1">1.2.7.1</ecNumber>
    </recommendedName>
</protein>
<dbReference type="InterPro" id="IPR002869">
    <property type="entry name" value="Pyrv_flavodox_OxRed_cen"/>
</dbReference>
<proteinExistence type="predicted"/>
<dbReference type="PANTHER" id="PTHR43366">
    <property type="entry name" value="PYRUVATE SYNTHASE SUBUNIT PORC"/>
    <property type="match status" value="1"/>
</dbReference>
<keyword evidence="2" id="KW-0560">Oxidoreductase</keyword>
<dbReference type="EMBL" id="DRYK01000019">
    <property type="protein sequence ID" value="HHP67358.1"/>
    <property type="molecule type" value="Genomic_DNA"/>
</dbReference>
<sequence>MLVEITWYGRGGQGAWTSSNILAMAAALDGKFAQSFPAFGPERSGAPMLAFTRISDEPIEIHSMVYNPDVVVVLDDSLISPKVLSGIKEGGLVILNYTGGQEDLFKRLGETPRGVKVYTTPATRLALEILKANITNTAMLGGLMKASEIVSWSSLEKAVRERFRGAVADKNIDLIKRAYDSTVKVR</sequence>
<dbReference type="Pfam" id="PF01558">
    <property type="entry name" value="POR"/>
    <property type="match status" value="1"/>
</dbReference>
<evidence type="ECO:0000313" key="5">
    <source>
        <dbReference type="EMBL" id="HHP67358.1"/>
    </source>
</evidence>
<accession>A0A7J3XXC0</accession>
<dbReference type="PANTHER" id="PTHR43366:SF1">
    <property type="entry name" value="PYRUVATE SYNTHASE SUBUNIT PORC"/>
    <property type="match status" value="1"/>
</dbReference>
<organism evidence="5">
    <name type="scientific">Thermogladius calderae</name>
    <dbReference type="NCBI Taxonomy" id="1200300"/>
    <lineage>
        <taxon>Archaea</taxon>
        <taxon>Thermoproteota</taxon>
        <taxon>Thermoprotei</taxon>
        <taxon>Desulfurococcales</taxon>
        <taxon>Desulfurococcaceae</taxon>
        <taxon>Thermogladius</taxon>
    </lineage>
</organism>
<gene>
    <name evidence="5" type="ORF">ENM60_00965</name>
</gene>
<reference evidence="5" key="1">
    <citation type="journal article" date="2020" name="mSystems">
        <title>Genome- and Community-Level Interaction Insights into Carbon Utilization and Element Cycling Functions of Hydrothermarchaeota in Hydrothermal Sediment.</title>
        <authorList>
            <person name="Zhou Z."/>
            <person name="Liu Y."/>
            <person name="Xu W."/>
            <person name="Pan J."/>
            <person name="Luo Z.H."/>
            <person name="Li M."/>
        </authorList>
    </citation>
    <scope>NUCLEOTIDE SEQUENCE [LARGE SCALE GENOMIC DNA]</scope>
    <source>
        <strain evidence="5">SpSt-110</strain>
    </source>
</reference>
<dbReference type="EC" id="1.2.7.1" evidence="1"/>
<dbReference type="Gene3D" id="3.40.920.10">
    <property type="entry name" value="Pyruvate-ferredoxin oxidoreductase, PFOR, domain III"/>
    <property type="match status" value="1"/>
</dbReference>
<keyword evidence="5" id="KW-0670">Pyruvate</keyword>
<dbReference type="AlphaFoldDB" id="A0A7J3XXC0"/>
<dbReference type="SUPFAM" id="SSF53323">
    <property type="entry name" value="Pyruvate-ferredoxin oxidoreductase, PFOR, domain III"/>
    <property type="match status" value="1"/>
</dbReference>
<evidence type="ECO:0000259" key="4">
    <source>
        <dbReference type="Pfam" id="PF01558"/>
    </source>
</evidence>
<dbReference type="NCBIfam" id="TIGR02175">
    <property type="entry name" value="PorC_KorC"/>
    <property type="match status" value="1"/>
</dbReference>
<comment type="catalytic activity">
    <reaction evidence="3">
        <text>2 oxidized [2Fe-2S]-[ferredoxin] + pyruvate + CoA = 2 reduced [2Fe-2S]-[ferredoxin] + acetyl-CoA + CO2 + H(+)</text>
        <dbReference type="Rhea" id="RHEA:12765"/>
        <dbReference type="Rhea" id="RHEA-COMP:10000"/>
        <dbReference type="Rhea" id="RHEA-COMP:10001"/>
        <dbReference type="ChEBI" id="CHEBI:15361"/>
        <dbReference type="ChEBI" id="CHEBI:15378"/>
        <dbReference type="ChEBI" id="CHEBI:16526"/>
        <dbReference type="ChEBI" id="CHEBI:33737"/>
        <dbReference type="ChEBI" id="CHEBI:33738"/>
        <dbReference type="ChEBI" id="CHEBI:57287"/>
        <dbReference type="ChEBI" id="CHEBI:57288"/>
        <dbReference type="EC" id="1.2.7.1"/>
    </reaction>
</comment>
<dbReference type="InterPro" id="IPR051626">
    <property type="entry name" value="Oxidoreductase_gamma_subunit"/>
</dbReference>
<evidence type="ECO:0000256" key="1">
    <source>
        <dbReference type="ARBA" id="ARBA00012822"/>
    </source>
</evidence>